<dbReference type="Gene3D" id="2.30.39.10">
    <property type="entry name" value="Alpha-1-antitrypsin, domain 1"/>
    <property type="match status" value="1"/>
</dbReference>
<gene>
    <name evidence="3" type="ORF">Faunusvirus30_1</name>
</gene>
<name>A0A3G4ZXJ0_9VIRU</name>
<dbReference type="InterPro" id="IPR042185">
    <property type="entry name" value="Serpin_sf_2"/>
</dbReference>
<dbReference type="InterPro" id="IPR023796">
    <property type="entry name" value="Serpin_dom"/>
</dbReference>
<dbReference type="Pfam" id="PF00079">
    <property type="entry name" value="Serpin"/>
    <property type="match status" value="1"/>
</dbReference>
<dbReference type="GO" id="GO:0004867">
    <property type="term" value="F:serine-type endopeptidase inhibitor activity"/>
    <property type="evidence" value="ECO:0007669"/>
    <property type="project" value="InterPro"/>
</dbReference>
<reference evidence="3" key="1">
    <citation type="submission" date="2018-10" db="EMBL/GenBank/DDBJ databases">
        <title>Hidden diversity of soil giant viruses.</title>
        <authorList>
            <person name="Schulz F."/>
            <person name="Alteio L."/>
            <person name="Goudeau D."/>
            <person name="Ryan E.M."/>
            <person name="Malmstrom R.R."/>
            <person name="Blanchard J."/>
            <person name="Woyke T."/>
        </authorList>
    </citation>
    <scope>NUCLEOTIDE SEQUENCE</scope>
    <source>
        <strain evidence="3">FNV1</strain>
    </source>
</reference>
<dbReference type="InterPro" id="IPR000215">
    <property type="entry name" value="Serpin_fam"/>
</dbReference>
<dbReference type="Gene3D" id="3.30.497.10">
    <property type="entry name" value="Antithrombin, subunit I, domain 2"/>
    <property type="match status" value="1"/>
</dbReference>
<dbReference type="PANTHER" id="PTHR11461:SF211">
    <property type="entry name" value="GH10112P-RELATED"/>
    <property type="match status" value="1"/>
</dbReference>
<feature type="domain" description="Serpin" evidence="2">
    <location>
        <begin position="32"/>
        <end position="380"/>
    </location>
</feature>
<dbReference type="InterPro" id="IPR036186">
    <property type="entry name" value="Serpin_sf"/>
</dbReference>
<proteinExistence type="inferred from homology"/>
<dbReference type="PANTHER" id="PTHR11461">
    <property type="entry name" value="SERINE PROTEASE INHIBITOR, SERPIN"/>
    <property type="match status" value="1"/>
</dbReference>
<dbReference type="CDD" id="cd00172">
    <property type="entry name" value="serpin"/>
    <property type="match status" value="1"/>
</dbReference>
<sequence>MTEEKTKTVEVESSQSHPVEVDYDNYTNANGVDLYKQLVTVNKNFVISPYSIYLAMLYVTAGSNKETYRQLSKTLHITDIVKLIKQTEELYGHINKSSINITNTFYLANGFDITAGYKTFIDKIGRIENIDVSEAARENTVNAINKYISNSTNGLINEIIGRDDINVDVRMLLVNTIYFKSDWLHKFKVSNTHKQTFHGVSNRDIDIMYQRKKFNYTDDAKNQYIELDYADKNFCMGIMLSNDKTQIPKITSVDRLYGIINKMSSHEIDVYIPKFTHTSKIKLVDEFKKLGVTDLFDPIKSDLSIISDTENLYVSNILHECVVVIDESGTEAAAATAVMMSRESCVMRVKEPVVFMADHAFIYYIRHKTSNTILFMGKYV</sequence>
<evidence type="ECO:0000259" key="2">
    <source>
        <dbReference type="SMART" id="SM00093"/>
    </source>
</evidence>
<comment type="similarity">
    <text evidence="1">Belongs to the serpin family.</text>
</comment>
<accession>A0A3G4ZXJ0</accession>
<evidence type="ECO:0000256" key="1">
    <source>
        <dbReference type="RuleBase" id="RU000411"/>
    </source>
</evidence>
<dbReference type="GO" id="GO:0005615">
    <property type="term" value="C:extracellular space"/>
    <property type="evidence" value="ECO:0007669"/>
    <property type="project" value="InterPro"/>
</dbReference>
<organism evidence="3">
    <name type="scientific">Faunusvirus sp</name>
    <dbReference type="NCBI Taxonomy" id="2487766"/>
    <lineage>
        <taxon>Viruses</taxon>
        <taxon>Varidnaviria</taxon>
        <taxon>Bamfordvirae</taxon>
        <taxon>Nucleocytoviricota</taxon>
        <taxon>Megaviricetes</taxon>
        <taxon>Imitervirales</taxon>
        <taxon>Mimiviridae</taxon>
    </lineage>
</organism>
<dbReference type="EMBL" id="MK072161">
    <property type="protein sequence ID" value="AYV79622.1"/>
    <property type="molecule type" value="Genomic_DNA"/>
</dbReference>
<evidence type="ECO:0000313" key="3">
    <source>
        <dbReference type="EMBL" id="AYV79622.1"/>
    </source>
</evidence>
<dbReference type="SUPFAM" id="SSF56574">
    <property type="entry name" value="Serpins"/>
    <property type="match status" value="1"/>
</dbReference>
<protein>
    <submittedName>
        <fullName evidence="3">Serpin</fullName>
    </submittedName>
</protein>
<dbReference type="SMART" id="SM00093">
    <property type="entry name" value="SERPIN"/>
    <property type="match status" value="1"/>
</dbReference>
<dbReference type="InterPro" id="IPR042178">
    <property type="entry name" value="Serpin_sf_1"/>
</dbReference>